<keyword evidence="5" id="KW-1185">Reference proteome</keyword>
<reference evidence="4 5" key="1">
    <citation type="submission" date="2020-08" db="EMBL/GenBank/DDBJ databases">
        <title>Genomic Encyclopedia of Type Strains, Phase IV (KMG-IV): sequencing the most valuable type-strain genomes for metagenomic binning, comparative biology and taxonomic classification.</title>
        <authorList>
            <person name="Goeker M."/>
        </authorList>
    </citation>
    <scope>NUCLEOTIDE SEQUENCE [LARGE SCALE GENOMIC DNA]</scope>
    <source>
        <strain evidence="4 5">DSM 25024</strain>
    </source>
</reference>
<evidence type="ECO:0000256" key="1">
    <source>
        <dbReference type="ARBA" id="ARBA00008007"/>
    </source>
</evidence>
<dbReference type="AlphaFoldDB" id="A0A7W6FUP2"/>
<comment type="caution">
    <text evidence="4">The sequence shown here is derived from an EMBL/GenBank/DDBJ whole genome shotgun (WGS) entry which is preliminary data.</text>
</comment>
<gene>
    <name evidence="4" type="ORF">GGR05_002120</name>
</gene>
<sequence>MGMDLVWRGLSRVAGPIGRLIYPPVCAGCGAALARAPAVCSQCWRSLRFIERPYCEVLGLPFSYDLGRGFLSAEAIADPPVFARLRAALVYETLAARMVASLKYADRADLVPLMAAWMRRAGEEAIAASDLVVPVPLHARRLMRRRFNQSAELARAIARAERLAYAPMSLRRRRATRSQVGLGPDERRENVRGAFEVPAAQSGTVRGRRVLLVDDVYTTGATVSAATLALKRAGAAEVSVLVFARVAAGGG</sequence>
<evidence type="ECO:0000313" key="5">
    <source>
        <dbReference type="Proteomes" id="UP000531216"/>
    </source>
</evidence>
<dbReference type="EMBL" id="JACIDO010000004">
    <property type="protein sequence ID" value="MBB3935970.1"/>
    <property type="molecule type" value="Genomic_DNA"/>
</dbReference>
<dbReference type="SUPFAM" id="SSF53271">
    <property type="entry name" value="PRTase-like"/>
    <property type="match status" value="1"/>
</dbReference>
<dbReference type="Gene3D" id="3.40.50.2020">
    <property type="match status" value="1"/>
</dbReference>
<proteinExistence type="inferred from homology"/>
<dbReference type="Pfam" id="PF18912">
    <property type="entry name" value="DZR_2"/>
    <property type="match status" value="1"/>
</dbReference>
<evidence type="ECO:0000259" key="3">
    <source>
        <dbReference type="Pfam" id="PF18912"/>
    </source>
</evidence>
<comment type="similarity">
    <text evidence="1">Belongs to the ComF/GntX family.</text>
</comment>
<feature type="domain" description="Phosphoribosyltransferase" evidence="2">
    <location>
        <begin position="200"/>
        <end position="248"/>
    </location>
</feature>
<dbReference type="Proteomes" id="UP000531216">
    <property type="component" value="Unassembled WGS sequence"/>
</dbReference>
<dbReference type="PANTHER" id="PTHR47505">
    <property type="entry name" value="DNA UTILIZATION PROTEIN YHGH"/>
    <property type="match status" value="1"/>
</dbReference>
<protein>
    <submittedName>
        <fullName evidence="4">ComF family protein</fullName>
    </submittedName>
</protein>
<name>A0A7W6FUP2_9HYPH</name>
<dbReference type="InterPro" id="IPR051910">
    <property type="entry name" value="ComF/GntX_DNA_util-trans"/>
</dbReference>
<evidence type="ECO:0000313" key="4">
    <source>
        <dbReference type="EMBL" id="MBB3935970.1"/>
    </source>
</evidence>
<dbReference type="CDD" id="cd06223">
    <property type="entry name" value="PRTases_typeI"/>
    <property type="match status" value="1"/>
</dbReference>
<evidence type="ECO:0000259" key="2">
    <source>
        <dbReference type="Pfam" id="PF00156"/>
    </source>
</evidence>
<dbReference type="InterPro" id="IPR029057">
    <property type="entry name" value="PRTase-like"/>
</dbReference>
<dbReference type="InterPro" id="IPR000836">
    <property type="entry name" value="PRTase_dom"/>
</dbReference>
<feature type="domain" description="Double zinc ribbon" evidence="3">
    <location>
        <begin position="19"/>
        <end position="65"/>
    </location>
</feature>
<accession>A0A7W6FUP2</accession>
<dbReference type="PANTHER" id="PTHR47505:SF1">
    <property type="entry name" value="DNA UTILIZATION PROTEIN YHGH"/>
    <property type="match status" value="1"/>
</dbReference>
<dbReference type="Pfam" id="PF00156">
    <property type="entry name" value="Pribosyltran"/>
    <property type="match status" value="1"/>
</dbReference>
<organism evidence="4 5">
    <name type="scientific">Aureimonas phyllosphaerae</name>
    <dbReference type="NCBI Taxonomy" id="1166078"/>
    <lineage>
        <taxon>Bacteria</taxon>
        <taxon>Pseudomonadati</taxon>
        <taxon>Pseudomonadota</taxon>
        <taxon>Alphaproteobacteria</taxon>
        <taxon>Hyphomicrobiales</taxon>
        <taxon>Aurantimonadaceae</taxon>
        <taxon>Aureimonas</taxon>
    </lineage>
</organism>
<dbReference type="InterPro" id="IPR044005">
    <property type="entry name" value="DZR_2"/>
</dbReference>